<keyword evidence="6" id="KW-1185">Reference proteome</keyword>
<protein>
    <recommendedName>
        <fullName evidence="7">Ribosomal RNA-processing protein 7</fullName>
    </recommendedName>
</protein>
<evidence type="ECO:0000313" key="6">
    <source>
        <dbReference type="Proteomes" id="UP001316803"/>
    </source>
</evidence>
<feature type="domain" description="Rrp7 RRM-like N-terminal" evidence="4">
    <location>
        <begin position="7"/>
        <end position="195"/>
    </location>
</feature>
<dbReference type="Gene3D" id="6.10.250.1770">
    <property type="match status" value="1"/>
</dbReference>
<organism evidence="5 6">
    <name type="scientific">Knufia fluminis</name>
    <dbReference type="NCBI Taxonomy" id="191047"/>
    <lineage>
        <taxon>Eukaryota</taxon>
        <taxon>Fungi</taxon>
        <taxon>Dikarya</taxon>
        <taxon>Ascomycota</taxon>
        <taxon>Pezizomycotina</taxon>
        <taxon>Eurotiomycetes</taxon>
        <taxon>Chaetothyriomycetidae</taxon>
        <taxon>Chaetothyriales</taxon>
        <taxon>Trichomeriaceae</taxon>
        <taxon>Knufia</taxon>
    </lineage>
</organism>
<feature type="domain" description="Ribosomal RNA-processing protein 7 C-terminal" evidence="3">
    <location>
        <begin position="201"/>
        <end position="311"/>
    </location>
</feature>
<proteinExistence type="inferred from homology"/>
<dbReference type="GO" id="GO:0032545">
    <property type="term" value="C:CURI complex"/>
    <property type="evidence" value="ECO:0007669"/>
    <property type="project" value="TreeGrafter"/>
</dbReference>
<evidence type="ECO:0000259" key="4">
    <source>
        <dbReference type="Pfam" id="PF17799"/>
    </source>
</evidence>
<dbReference type="InterPro" id="IPR040446">
    <property type="entry name" value="RRP7"/>
</dbReference>
<evidence type="ECO:0000259" key="3">
    <source>
        <dbReference type="Pfam" id="PF12923"/>
    </source>
</evidence>
<dbReference type="InterPro" id="IPR040447">
    <property type="entry name" value="RRM_Rrp7"/>
</dbReference>
<feature type="region of interest" description="Disordered" evidence="2">
    <location>
        <begin position="101"/>
        <end position="120"/>
    </location>
</feature>
<gene>
    <name evidence="5" type="ORF">OHC33_009941</name>
</gene>
<dbReference type="PANTHER" id="PTHR13191">
    <property type="entry name" value="RIBOSOMAL RNA PROCESSING PROTEIN 7-RELATED"/>
    <property type="match status" value="1"/>
</dbReference>
<sequence length="318" mass="35256">MSKVPHEVKDYVALPVTIQSKALGKDVKHYIYIKASEPDVPDPDSPRSLFLVNIPVTTTEAQLRHLFATQLSGGHVERVQFAGQHGTASTSSSALIVTTKPAAKEAPTTLGKRKRPTQTTPADIEAKLSSYTLPSTVPSTFHATGSTATAIFLDRTSRDQILRACRKAAKSSKPLIWAAGLAADKIPPLGTSRYEAERRLTFPPRADLLALANDFMSTYSELEAARARESAKRRAEPDEDGFVTVTRGSKGVVKSDEAEAIKAKAKEKQDKAGLQNFYKWQMREKRREEQGALLRQFDEEKRRVREMRERRGGVVPER</sequence>
<comment type="caution">
    <text evidence="5">The sequence shown here is derived from an EMBL/GenBank/DDBJ whole genome shotgun (WGS) entry which is preliminary data.</text>
</comment>
<dbReference type="Pfam" id="PF12923">
    <property type="entry name" value="RRP7"/>
    <property type="match status" value="1"/>
</dbReference>
<name>A0AAN8EGF2_9EURO</name>
<accession>A0AAN8EGF2</accession>
<dbReference type="PANTHER" id="PTHR13191:SF0">
    <property type="entry name" value="RIBOSOMAL RNA-PROCESSING PROTEIN 7 HOMOLOG A-RELATED"/>
    <property type="match status" value="1"/>
</dbReference>
<dbReference type="EMBL" id="JAKLMC020000040">
    <property type="protein sequence ID" value="KAK5949020.1"/>
    <property type="molecule type" value="Genomic_DNA"/>
</dbReference>
<reference evidence="5 6" key="1">
    <citation type="submission" date="2022-12" db="EMBL/GenBank/DDBJ databases">
        <title>Genomic features and morphological characterization of a novel Knufia sp. strain isolated from spacecraft assembly facility.</title>
        <authorList>
            <person name="Teixeira M."/>
            <person name="Chander A.M."/>
            <person name="Stajich J.E."/>
            <person name="Venkateswaran K."/>
        </authorList>
    </citation>
    <scope>NUCLEOTIDE SEQUENCE [LARGE SCALE GENOMIC DNA]</scope>
    <source>
        <strain evidence="5 6">FJI-L2-BK-P2</strain>
    </source>
</reference>
<feature type="region of interest" description="Disordered" evidence="2">
    <location>
        <begin position="287"/>
        <end position="318"/>
    </location>
</feature>
<dbReference type="GO" id="GO:0000028">
    <property type="term" value="P:ribosomal small subunit assembly"/>
    <property type="evidence" value="ECO:0007669"/>
    <property type="project" value="TreeGrafter"/>
</dbReference>
<dbReference type="InterPro" id="IPR024326">
    <property type="entry name" value="RRP7_C"/>
</dbReference>
<evidence type="ECO:0000256" key="1">
    <source>
        <dbReference type="ARBA" id="ARBA00006110"/>
    </source>
</evidence>
<evidence type="ECO:0000313" key="5">
    <source>
        <dbReference type="EMBL" id="KAK5949020.1"/>
    </source>
</evidence>
<dbReference type="GO" id="GO:0006364">
    <property type="term" value="P:rRNA processing"/>
    <property type="evidence" value="ECO:0007669"/>
    <property type="project" value="TreeGrafter"/>
</dbReference>
<dbReference type="Proteomes" id="UP001316803">
    <property type="component" value="Unassembled WGS sequence"/>
</dbReference>
<dbReference type="GO" id="GO:0034456">
    <property type="term" value="C:UTP-C complex"/>
    <property type="evidence" value="ECO:0007669"/>
    <property type="project" value="TreeGrafter"/>
</dbReference>
<evidence type="ECO:0008006" key="7">
    <source>
        <dbReference type="Google" id="ProtNLM"/>
    </source>
</evidence>
<dbReference type="Pfam" id="PF17799">
    <property type="entry name" value="RRM_Rrp7"/>
    <property type="match status" value="1"/>
</dbReference>
<evidence type="ECO:0000256" key="2">
    <source>
        <dbReference type="SAM" id="MobiDB-lite"/>
    </source>
</evidence>
<comment type="similarity">
    <text evidence="1">Belongs to the RRP7 family.</text>
</comment>
<dbReference type="AlphaFoldDB" id="A0AAN8EGF2"/>